<organism evidence="2 3">
    <name type="scientific">Xylanibacillus composti</name>
    <dbReference type="NCBI Taxonomy" id="1572762"/>
    <lineage>
        <taxon>Bacteria</taxon>
        <taxon>Bacillati</taxon>
        <taxon>Bacillota</taxon>
        <taxon>Bacilli</taxon>
        <taxon>Bacillales</taxon>
        <taxon>Paenibacillaceae</taxon>
        <taxon>Xylanibacillus</taxon>
    </lineage>
</organism>
<name>A0A8J4H8B4_9BACL</name>
<evidence type="ECO:0000313" key="2">
    <source>
        <dbReference type="EMBL" id="GIQ70899.1"/>
    </source>
</evidence>
<evidence type="ECO:0008006" key="4">
    <source>
        <dbReference type="Google" id="ProtNLM"/>
    </source>
</evidence>
<proteinExistence type="predicted"/>
<comment type="caution">
    <text evidence="2">The sequence shown here is derived from an EMBL/GenBank/DDBJ whole genome shotgun (WGS) entry which is preliminary data.</text>
</comment>
<evidence type="ECO:0000313" key="3">
    <source>
        <dbReference type="Proteomes" id="UP000677918"/>
    </source>
</evidence>
<dbReference type="Proteomes" id="UP000677918">
    <property type="component" value="Unassembled WGS sequence"/>
</dbReference>
<keyword evidence="3" id="KW-1185">Reference proteome</keyword>
<feature type="region of interest" description="Disordered" evidence="1">
    <location>
        <begin position="122"/>
        <end position="141"/>
    </location>
</feature>
<feature type="region of interest" description="Disordered" evidence="1">
    <location>
        <begin position="58"/>
        <end position="90"/>
    </location>
</feature>
<feature type="compositionally biased region" description="Low complexity" evidence="1">
    <location>
        <begin position="125"/>
        <end position="141"/>
    </location>
</feature>
<sequence length="347" mass="35787">MATTTPRLGLPRPEASDNVTLENEQALIDAIDSAAAAQADLDAHVGNASAHVTASERAAWNAKETPAGAQEKVDTHANRTDNPHSVTKSQVGLGNVDNVQQAPASRTITAGNGLSGGGDLTANRTISLGTPGTLSTSSTNSTTAASHTHAVNFPVTSVAGKTGAVSLVKDDVGLGNVQNYSIATQAAAEAGTSNNVYMTPLRTRQAIASAGTPLDYEEGVWTPRFAGSISDGSHAYSLQVGRYIKIGRMVHCQFQLTLSNKGDSVGASFVRGLPFSSGSNFGIVGTVRIVNADLGSGYYAVGLTVNSHAVTILLRKRGQTEDITIEASGNLITNSTSITGSITYFVN</sequence>
<protein>
    <recommendedName>
        <fullName evidence="4">Tail fiber-like repeat protein</fullName>
    </recommendedName>
</protein>
<accession>A0A8J4H8B4</accession>
<dbReference type="RefSeq" id="WP_213413726.1">
    <property type="nucleotide sequence ID" value="NZ_BOVK01000062.1"/>
</dbReference>
<gene>
    <name evidence="2" type="ORF">XYCOK13_37230</name>
</gene>
<feature type="compositionally biased region" description="Basic and acidic residues" evidence="1">
    <location>
        <begin position="71"/>
        <end position="82"/>
    </location>
</feature>
<evidence type="ECO:0000256" key="1">
    <source>
        <dbReference type="SAM" id="MobiDB-lite"/>
    </source>
</evidence>
<dbReference type="EMBL" id="BOVK01000062">
    <property type="protein sequence ID" value="GIQ70899.1"/>
    <property type="molecule type" value="Genomic_DNA"/>
</dbReference>
<dbReference type="AlphaFoldDB" id="A0A8J4H8B4"/>
<reference evidence="2" key="1">
    <citation type="submission" date="2021-04" db="EMBL/GenBank/DDBJ databases">
        <title>Draft genome sequence of Xylanibacillus composti strain K13.</title>
        <authorList>
            <person name="Uke A."/>
            <person name="Chhe C."/>
            <person name="Baramee S."/>
            <person name="Kosugi A."/>
        </authorList>
    </citation>
    <scope>NUCLEOTIDE SEQUENCE</scope>
    <source>
        <strain evidence="2">K13</strain>
    </source>
</reference>